<evidence type="ECO:0000256" key="5">
    <source>
        <dbReference type="ARBA" id="ARBA00022741"/>
    </source>
</evidence>
<dbReference type="InterPro" id="IPR050482">
    <property type="entry name" value="Sensor_HK_TwoCompSys"/>
</dbReference>
<dbReference type="GO" id="GO:0046983">
    <property type="term" value="F:protein dimerization activity"/>
    <property type="evidence" value="ECO:0007669"/>
    <property type="project" value="InterPro"/>
</dbReference>
<keyword evidence="3" id="KW-0597">Phosphoprotein</keyword>
<evidence type="ECO:0000259" key="10">
    <source>
        <dbReference type="PROSITE" id="PS50109"/>
    </source>
</evidence>
<dbReference type="InterPro" id="IPR005467">
    <property type="entry name" value="His_kinase_dom"/>
</dbReference>
<dbReference type="CDD" id="cd16917">
    <property type="entry name" value="HATPase_UhpB-NarQ-NarX-like"/>
    <property type="match status" value="1"/>
</dbReference>
<gene>
    <name evidence="11" type="ORF">E6K78_12080</name>
</gene>
<proteinExistence type="predicted"/>
<dbReference type="Pfam" id="PF02518">
    <property type="entry name" value="HATPase_c"/>
    <property type="match status" value="1"/>
</dbReference>
<keyword evidence="9" id="KW-0472">Membrane</keyword>
<keyword evidence="8" id="KW-0902">Two-component regulatory system</keyword>
<dbReference type="GO" id="GO:0016020">
    <property type="term" value="C:membrane"/>
    <property type="evidence" value="ECO:0007669"/>
    <property type="project" value="InterPro"/>
</dbReference>
<dbReference type="SUPFAM" id="SSF55874">
    <property type="entry name" value="ATPase domain of HSP90 chaperone/DNA topoisomerase II/histidine kinase"/>
    <property type="match status" value="1"/>
</dbReference>
<feature type="transmembrane region" description="Helical" evidence="9">
    <location>
        <begin position="187"/>
        <end position="205"/>
    </location>
</feature>
<dbReference type="PANTHER" id="PTHR24421:SF10">
    <property type="entry name" value="NITRATE_NITRITE SENSOR PROTEIN NARQ"/>
    <property type="match status" value="1"/>
</dbReference>
<dbReference type="PANTHER" id="PTHR24421">
    <property type="entry name" value="NITRATE/NITRITE SENSOR PROTEIN NARX-RELATED"/>
    <property type="match status" value="1"/>
</dbReference>
<evidence type="ECO:0000256" key="8">
    <source>
        <dbReference type="ARBA" id="ARBA00023012"/>
    </source>
</evidence>
<dbReference type="SMART" id="SM00387">
    <property type="entry name" value="HATPase_c"/>
    <property type="match status" value="1"/>
</dbReference>
<evidence type="ECO:0000313" key="11">
    <source>
        <dbReference type="EMBL" id="TMQ62196.1"/>
    </source>
</evidence>
<keyword evidence="5" id="KW-0547">Nucleotide-binding</keyword>
<dbReference type="Gene3D" id="3.30.565.10">
    <property type="entry name" value="Histidine kinase-like ATPase, C-terminal domain"/>
    <property type="match status" value="1"/>
</dbReference>
<evidence type="ECO:0000256" key="3">
    <source>
        <dbReference type="ARBA" id="ARBA00022553"/>
    </source>
</evidence>
<dbReference type="EMBL" id="VBOY01000145">
    <property type="protein sequence ID" value="TMQ62196.1"/>
    <property type="molecule type" value="Genomic_DNA"/>
</dbReference>
<evidence type="ECO:0000256" key="1">
    <source>
        <dbReference type="ARBA" id="ARBA00000085"/>
    </source>
</evidence>
<dbReference type="Proteomes" id="UP000316609">
    <property type="component" value="Unassembled WGS sequence"/>
</dbReference>
<dbReference type="EC" id="2.7.13.3" evidence="2"/>
<evidence type="ECO:0000256" key="7">
    <source>
        <dbReference type="ARBA" id="ARBA00022840"/>
    </source>
</evidence>
<evidence type="ECO:0000256" key="6">
    <source>
        <dbReference type="ARBA" id="ARBA00022777"/>
    </source>
</evidence>
<feature type="transmembrane region" description="Helical" evidence="9">
    <location>
        <begin position="211"/>
        <end position="231"/>
    </location>
</feature>
<keyword evidence="9" id="KW-0812">Transmembrane</keyword>
<comment type="catalytic activity">
    <reaction evidence="1">
        <text>ATP + protein L-histidine = ADP + protein N-phospho-L-histidine.</text>
        <dbReference type="EC" id="2.7.13.3"/>
    </reaction>
</comment>
<dbReference type="InterPro" id="IPR036890">
    <property type="entry name" value="HATPase_C_sf"/>
</dbReference>
<dbReference type="InterPro" id="IPR003594">
    <property type="entry name" value="HATPase_dom"/>
</dbReference>
<feature type="transmembrane region" description="Helical" evidence="9">
    <location>
        <begin position="98"/>
        <end position="119"/>
    </location>
</feature>
<evidence type="ECO:0000256" key="4">
    <source>
        <dbReference type="ARBA" id="ARBA00022679"/>
    </source>
</evidence>
<dbReference type="GO" id="GO:0000155">
    <property type="term" value="F:phosphorelay sensor kinase activity"/>
    <property type="evidence" value="ECO:0007669"/>
    <property type="project" value="InterPro"/>
</dbReference>
<organism evidence="11 12">
    <name type="scientific">Eiseniibacteriota bacterium</name>
    <dbReference type="NCBI Taxonomy" id="2212470"/>
    <lineage>
        <taxon>Bacteria</taxon>
        <taxon>Candidatus Eiseniibacteriota</taxon>
    </lineage>
</organism>
<comment type="caution">
    <text evidence="11">The sequence shown here is derived from an EMBL/GenBank/DDBJ whole genome shotgun (WGS) entry which is preliminary data.</text>
</comment>
<feature type="domain" description="Histidine kinase" evidence="10">
    <location>
        <begin position="323"/>
        <end position="503"/>
    </location>
</feature>
<protein>
    <recommendedName>
        <fullName evidence="2">histidine kinase</fullName>
        <ecNumber evidence="2">2.7.13.3</ecNumber>
    </recommendedName>
</protein>
<dbReference type="AlphaFoldDB" id="A0A538TF43"/>
<dbReference type="InterPro" id="IPR011712">
    <property type="entry name" value="Sig_transdc_His_kin_sub3_dim/P"/>
</dbReference>
<dbReference type="PROSITE" id="PS50109">
    <property type="entry name" value="HIS_KIN"/>
    <property type="match status" value="1"/>
</dbReference>
<keyword evidence="9" id="KW-1133">Transmembrane helix</keyword>
<feature type="transmembrane region" description="Helical" evidence="9">
    <location>
        <begin position="126"/>
        <end position="148"/>
    </location>
</feature>
<feature type="transmembrane region" description="Helical" evidence="9">
    <location>
        <begin position="154"/>
        <end position="175"/>
    </location>
</feature>
<dbReference type="Pfam" id="PF07730">
    <property type="entry name" value="HisKA_3"/>
    <property type="match status" value="1"/>
</dbReference>
<evidence type="ECO:0000256" key="2">
    <source>
        <dbReference type="ARBA" id="ARBA00012438"/>
    </source>
</evidence>
<evidence type="ECO:0000256" key="9">
    <source>
        <dbReference type="SAM" id="Phobius"/>
    </source>
</evidence>
<accession>A0A538TF43</accession>
<dbReference type="GO" id="GO:0005524">
    <property type="term" value="F:ATP binding"/>
    <property type="evidence" value="ECO:0007669"/>
    <property type="project" value="UniProtKB-KW"/>
</dbReference>
<dbReference type="Gene3D" id="1.20.5.1930">
    <property type="match status" value="1"/>
</dbReference>
<keyword evidence="6 11" id="KW-0418">Kinase</keyword>
<evidence type="ECO:0000313" key="12">
    <source>
        <dbReference type="Proteomes" id="UP000316609"/>
    </source>
</evidence>
<name>A0A538TF43_UNCEI</name>
<feature type="transmembrane region" description="Helical" evidence="9">
    <location>
        <begin position="240"/>
        <end position="257"/>
    </location>
</feature>
<reference evidence="11 12" key="1">
    <citation type="journal article" date="2019" name="Nat. Microbiol.">
        <title>Mediterranean grassland soil C-N compound turnover is dependent on rainfall and depth, and is mediated by genomically divergent microorganisms.</title>
        <authorList>
            <person name="Diamond S."/>
            <person name="Andeer P.F."/>
            <person name="Li Z."/>
            <person name="Crits-Christoph A."/>
            <person name="Burstein D."/>
            <person name="Anantharaman K."/>
            <person name="Lane K.R."/>
            <person name="Thomas B.C."/>
            <person name="Pan C."/>
            <person name="Northen T.R."/>
            <person name="Banfield J.F."/>
        </authorList>
    </citation>
    <scope>NUCLEOTIDE SEQUENCE [LARGE SCALE GENOMIC DNA]</scope>
    <source>
        <strain evidence="11">WS_8</strain>
    </source>
</reference>
<feature type="transmembrane region" description="Helical" evidence="9">
    <location>
        <begin position="269"/>
        <end position="292"/>
    </location>
</feature>
<keyword evidence="7" id="KW-0067">ATP-binding</keyword>
<sequence length="505" mass="55425">MADVDLDHRWTNPLDRLGHGLRVGVQQVLFGVQRASFEARNEPCAARWMQRVAFRSTRPAECGARTPASARAEAVAARRARRSRGVGSLTMDRLTVELGALVFQALVTTLLALVYWWLWRQQRRPYFAVWALAWAAFAARLGFISAFVVTGRHFWLFAHQSATGVTALLLLWAAIVFARGARWRRRYLWLGVVVVGWAYIAIYVIRDMRTAGLSAAIALAAVTLGTGFVFARHARRRESLGAGVLAWTFLLWGLHHLDYPLVRSLGSAVLYGVFADVLFIVAATVGTLLMVLGDGRKALEARSHQLEQLTGLLVRAQEDERHRIARELHDEAGQILTAVKIELDLEGRTEAGEMVGRALAQVRDLSNLLRPSALDDLGLSPALHVLVDEFGRRAHVDATIDQARPLPPLSDEVEVAIYRVVQEALTNVARHAAARSVHVQLGAANGSVRLEVCDDGRGVTGEPTPHLGLLGIRERVTALGGTLEIEGAPGRGFRIEVVIPVVARA</sequence>
<keyword evidence="4" id="KW-0808">Transferase</keyword>